<comment type="caution">
    <text evidence="2">The sequence shown here is derived from an EMBL/GenBank/DDBJ whole genome shotgun (WGS) entry which is preliminary data.</text>
</comment>
<gene>
    <name evidence="2" type="ORF">QNJ86_10660</name>
</gene>
<dbReference type="InterPro" id="IPR026906">
    <property type="entry name" value="LRR_5"/>
</dbReference>
<dbReference type="InterPro" id="IPR053139">
    <property type="entry name" value="Surface_bspA-like"/>
</dbReference>
<name>A0ABT7DPD7_9ACTN</name>
<dbReference type="EMBL" id="JASJEU010000021">
    <property type="protein sequence ID" value="MDJ1651262.1"/>
    <property type="molecule type" value="Genomic_DNA"/>
</dbReference>
<evidence type="ECO:0000313" key="3">
    <source>
        <dbReference type="Proteomes" id="UP001232750"/>
    </source>
</evidence>
<sequence length="860" mass="92284">MLFSKDYSHLLLIPEGKEGAIAIPGSTKFIPAQALSLCHLGSSLSAGDGSTNFTTHDRMLFSKDMKTLVAVPPAYGTSVVLPTETEVIGEYALAGCKDLASITVLGNVHSIDPTAFADEVKAFAVVALPAGEDYKVRKAVWEAAGFQHFAEPAQPGTTTSPNANEASGLTYTLLDDYTLAVSWQGKDDPEANLEVPASAEINGVPYRVSTIAENAFANRGSLTSVKLPTTITTISTAAFAGCANLSIIEFPNTLHTIGERAFEATSIKDLCLPTSINSIGSRAYASCSTLERVIALGTSEVASDALAGCTNVSIYVPSGSEDTWNPGLPSDNNHLMPYGVSLSEEPLTIEVGQEANLLEGGNLQAPDPIEASYSYAAAPLSVDAGTVSAKKEGTSDVTAVLTLDDVELTRAIRTVEVSPNPEAEANITQLSSEVALPGVYLSEASDIQISVDAPFAVTFGADKPYDVAENKAAAASIEAPASFRNNMDLPVQLAKVDCSIDGIANYLTPINNDFPLSKQKLFSLYPEGKVGKAVHFGYYDKLNSVVPDDRGAFVIQPNSLSSYIFRLNLTNDTTLANAKVNPSIADGGITSRSLVSVMCTFEHLSFYLKDNEGNFYTLADVKEHANSIAESGEDSPYWNQYNDYLNKENSYTCQTIWGGTPYDVRIIGINHDELASSSSKAGLTFQFKNLLNEKYPMNTSGIDAGSWGVSELRARMNQGGDIWSMVPADLQRQIATVKKYYGSDCTSTSAEVSTSKDQLFLASYFELTGSVWSGWSSRLWLANEGTQYEYWNGKVTNDYSDNAALEKGFQSTPPSKGVFWWERSANPSNSMTFLRVSDGGDPSDYNNANASWGICPCFCL</sequence>
<dbReference type="SUPFAM" id="SSF52058">
    <property type="entry name" value="L domain-like"/>
    <property type="match status" value="1"/>
</dbReference>
<dbReference type="RefSeq" id="WP_283832622.1">
    <property type="nucleotide sequence ID" value="NZ_JASJEU010000021.1"/>
</dbReference>
<dbReference type="PANTHER" id="PTHR45661">
    <property type="entry name" value="SURFACE ANTIGEN"/>
    <property type="match status" value="1"/>
</dbReference>
<accession>A0ABT7DPD7</accession>
<dbReference type="Pfam" id="PF19789">
    <property type="entry name" value="DUF6273"/>
    <property type="match status" value="1"/>
</dbReference>
<dbReference type="Gene3D" id="3.80.10.10">
    <property type="entry name" value="Ribonuclease Inhibitor"/>
    <property type="match status" value="2"/>
</dbReference>
<keyword evidence="3" id="KW-1185">Reference proteome</keyword>
<dbReference type="InterPro" id="IPR032675">
    <property type="entry name" value="LRR_dom_sf"/>
</dbReference>
<evidence type="ECO:0000313" key="2">
    <source>
        <dbReference type="EMBL" id="MDJ1651262.1"/>
    </source>
</evidence>
<dbReference type="Proteomes" id="UP001232750">
    <property type="component" value="Unassembled WGS sequence"/>
</dbReference>
<organism evidence="2 3">
    <name type="scientific">Gordonibacter faecis</name>
    <dbReference type="NCBI Taxonomy" id="3047475"/>
    <lineage>
        <taxon>Bacteria</taxon>
        <taxon>Bacillati</taxon>
        <taxon>Actinomycetota</taxon>
        <taxon>Coriobacteriia</taxon>
        <taxon>Eggerthellales</taxon>
        <taxon>Eggerthellaceae</taxon>
        <taxon>Gordonibacter</taxon>
    </lineage>
</organism>
<dbReference type="Pfam" id="PF13306">
    <property type="entry name" value="LRR_5"/>
    <property type="match status" value="2"/>
</dbReference>
<protein>
    <submittedName>
        <fullName evidence="2">Leucine-rich repeat protein</fullName>
    </submittedName>
</protein>
<reference evidence="2 3" key="1">
    <citation type="submission" date="2023-05" db="EMBL/GenBank/DDBJ databases">
        <title>Gordonibacter KGMB12511T sp. nov., isolated from faeces of healthy Korean.</title>
        <authorList>
            <person name="Kim H.S."/>
            <person name="Kim J.-S."/>
            <person name="Suh M.K."/>
            <person name="Eom M.K."/>
            <person name="Do H.E."/>
            <person name="Lee J.-S."/>
        </authorList>
    </citation>
    <scope>NUCLEOTIDE SEQUENCE [LARGE SCALE GENOMIC DNA]</scope>
    <source>
        <strain evidence="2 3">KGMB12511</strain>
    </source>
</reference>
<dbReference type="PANTHER" id="PTHR45661:SF3">
    <property type="entry name" value="IG-LIKE DOMAIN-CONTAINING PROTEIN"/>
    <property type="match status" value="1"/>
</dbReference>
<proteinExistence type="predicted"/>
<feature type="domain" description="DUF6273" evidence="1">
    <location>
        <begin position="689"/>
        <end position="860"/>
    </location>
</feature>
<evidence type="ECO:0000259" key="1">
    <source>
        <dbReference type="Pfam" id="PF19789"/>
    </source>
</evidence>
<dbReference type="InterPro" id="IPR046240">
    <property type="entry name" value="DUF6273"/>
</dbReference>